<sequence length="228" mass="27267">MNPEEHAESGSRLERPHFLIKEVLFPDMIIHIGDFMNFREYLTFVRALWTEYDEDESIRKKLWRKSTHRLPTKFINGEDLVIEYNYDHTRMDDQRCLINVKTLLPVLGLMELPFPEIFVDIDQLMAFVSASVHLSQCHNYKNTSCLCHLDVNYMVAASYEPPREIECAEGHFHHFCSHHVNHWLKQDLEVEIKKLEGEEEKIPNRWKDWFRKPPYFRNGVPVFLHPPF</sequence>
<proteinExistence type="predicted"/>
<dbReference type="EMBL" id="AB291198">
    <property type="protein sequence ID" value="BAF45719.1"/>
    <property type="molecule type" value="Genomic_DNA"/>
</dbReference>
<evidence type="ECO:0000313" key="1">
    <source>
        <dbReference type="EMBL" id="BAF45719.1"/>
    </source>
</evidence>
<dbReference type="KEGG" id="vg:5076363"/>
<dbReference type="InterPro" id="IPR021982">
    <property type="entry name" value="REEP_Ichnovirus"/>
</dbReference>
<dbReference type="GeneID" id="5076363"/>
<dbReference type="Pfam" id="PF12132">
    <property type="entry name" value="DUF3587"/>
    <property type="match status" value="1"/>
</dbReference>
<protein>
    <submittedName>
        <fullName evidence="1">Repeat element protein-d3.3</fullName>
    </submittedName>
</protein>
<accession>A2Q0K4</accession>
<organism evidence="1 2">
    <name type="scientific">Ichnoviriform fugitivi</name>
    <dbReference type="NCBI Taxonomy" id="265522"/>
    <lineage>
        <taxon>Viruses</taxon>
        <taxon>Viruses incertae sedis</taxon>
        <taxon>Polydnaviriformidae</taxon>
        <taxon>Ichnoviriform</taxon>
    </lineage>
</organism>
<evidence type="ECO:0000313" key="2">
    <source>
        <dbReference type="Proteomes" id="UP000204242"/>
    </source>
</evidence>
<reference evidence="1 2" key="1">
    <citation type="journal article" date="2007" name="Virology">
        <title>Shared and species-specific features among ichnovirus genomes.</title>
        <authorList>
            <person name="Tanaka K."/>
            <person name="Lapointe R."/>
            <person name="Barney W.E."/>
            <person name="Makkay A.M."/>
            <person name="Stoltz D."/>
            <person name="Cusson M."/>
            <person name="Webb B.A."/>
        </authorList>
    </citation>
    <scope>NUCLEOTIDE SEQUENCE [LARGE SCALE GENOMIC DNA]</scope>
</reference>
<name>A2Q0K4_9VIRU</name>
<dbReference type="Proteomes" id="UP000204242">
    <property type="component" value="Genome"/>
</dbReference>
<dbReference type="RefSeq" id="YP_001031314.1">
    <property type="nucleotide sequence ID" value="NC_008988.1"/>
</dbReference>